<feature type="region of interest" description="Disordered" evidence="1">
    <location>
        <begin position="13"/>
        <end position="67"/>
    </location>
</feature>
<feature type="non-terminal residue" evidence="2">
    <location>
        <position position="1"/>
    </location>
</feature>
<dbReference type="Proteomes" id="UP000837857">
    <property type="component" value="Chromosome 6"/>
</dbReference>
<organism evidence="2 3">
    <name type="scientific">Iphiclides podalirius</name>
    <name type="common">scarce swallowtail</name>
    <dbReference type="NCBI Taxonomy" id="110791"/>
    <lineage>
        <taxon>Eukaryota</taxon>
        <taxon>Metazoa</taxon>
        <taxon>Ecdysozoa</taxon>
        <taxon>Arthropoda</taxon>
        <taxon>Hexapoda</taxon>
        <taxon>Insecta</taxon>
        <taxon>Pterygota</taxon>
        <taxon>Neoptera</taxon>
        <taxon>Endopterygota</taxon>
        <taxon>Lepidoptera</taxon>
        <taxon>Glossata</taxon>
        <taxon>Ditrysia</taxon>
        <taxon>Papilionoidea</taxon>
        <taxon>Papilionidae</taxon>
        <taxon>Papilioninae</taxon>
        <taxon>Iphiclides</taxon>
    </lineage>
</organism>
<proteinExistence type="predicted"/>
<reference evidence="2" key="1">
    <citation type="submission" date="2022-03" db="EMBL/GenBank/DDBJ databases">
        <authorList>
            <person name="Martin H S."/>
        </authorList>
    </citation>
    <scope>NUCLEOTIDE SEQUENCE</scope>
</reference>
<dbReference type="EMBL" id="OW152818">
    <property type="protein sequence ID" value="CAH2071462.1"/>
    <property type="molecule type" value="Genomic_DNA"/>
</dbReference>
<evidence type="ECO:0000313" key="2">
    <source>
        <dbReference type="EMBL" id="CAH2071462.1"/>
    </source>
</evidence>
<gene>
    <name evidence="2" type="ORF">IPOD504_LOCUS15130</name>
</gene>
<evidence type="ECO:0000256" key="1">
    <source>
        <dbReference type="SAM" id="MobiDB-lite"/>
    </source>
</evidence>
<keyword evidence="3" id="KW-1185">Reference proteome</keyword>
<sequence length="98" mass="11215">MIVRAPQCWSGVPRLKGLPKGQGSAHEDGPRPSALRKHGLLHIRRSQRTEKNQSGNRAATPKGQTRCQERTQIAFAWHWRVGQINIHQADENYSRLWL</sequence>
<evidence type="ECO:0000313" key="3">
    <source>
        <dbReference type="Proteomes" id="UP000837857"/>
    </source>
</evidence>
<feature type="compositionally biased region" description="Polar residues" evidence="1">
    <location>
        <begin position="52"/>
        <end position="66"/>
    </location>
</feature>
<name>A0ABN8J1I2_9NEOP</name>
<accession>A0ABN8J1I2</accession>
<feature type="compositionally biased region" description="Basic residues" evidence="1">
    <location>
        <begin position="34"/>
        <end position="46"/>
    </location>
</feature>
<protein>
    <submittedName>
        <fullName evidence="2">Uncharacterized protein</fullName>
    </submittedName>
</protein>